<organism evidence="1 2">
    <name type="scientific">Frigoriglobus tundricola</name>
    <dbReference type="NCBI Taxonomy" id="2774151"/>
    <lineage>
        <taxon>Bacteria</taxon>
        <taxon>Pseudomonadati</taxon>
        <taxon>Planctomycetota</taxon>
        <taxon>Planctomycetia</taxon>
        <taxon>Gemmatales</taxon>
        <taxon>Gemmataceae</taxon>
        <taxon>Frigoriglobus</taxon>
    </lineage>
</organism>
<dbReference type="KEGG" id="ftj:FTUN_1861"/>
<keyword evidence="2" id="KW-1185">Reference proteome</keyword>
<name>A0A6M5YM70_9BACT</name>
<reference evidence="2" key="1">
    <citation type="submission" date="2020-05" db="EMBL/GenBank/DDBJ databases">
        <title>Frigoriglobus tundricola gen. nov., sp. nov., a psychrotolerant cellulolytic planctomycete of the family Gemmataceae with two divergent copies of 16S rRNA gene.</title>
        <authorList>
            <person name="Kulichevskaya I.S."/>
            <person name="Ivanova A.A."/>
            <person name="Naumoff D.G."/>
            <person name="Beletsky A.V."/>
            <person name="Rijpstra W.I.C."/>
            <person name="Sinninghe Damste J.S."/>
            <person name="Mardanov A.V."/>
            <person name="Ravin N.V."/>
            <person name="Dedysh S.N."/>
        </authorList>
    </citation>
    <scope>NUCLEOTIDE SEQUENCE [LARGE SCALE GENOMIC DNA]</scope>
    <source>
        <strain evidence="2">PL17</strain>
    </source>
</reference>
<dbReference type="Gene3D" id="1.10.1200.20">
    <property type="entry name" value="Colicin E immunity protein"/>
    <property type="match status" value="1"/>
</dbReference>
<dbReference type="Proteomes" id="UP000503447">
    <property type="component" value="Chromosome"/>
</dbReference>
<evidence type="ECO:0000313" key="1">
    <source>
        <dbReference type="EMBL" id="QJW94341.1"/>
    </source>
</evidence>
<dbReference type="InterPro" id="IPR035900">
    <property type="entry name" value="Colicin_E_sf"/>
</dbReference>
<gene>
    <name evidence="1" type="ORF">FTUN_1861</name>
</gene>
<sequence>MVRLVCRICEARGTEEEAEANVELFLANCNHESGSDLIFWPFLVPDYSPGYEPTVGEIVDLAMYGSAGN</sequence>
<dbReference type="SUPFAM" id="SSF47345">
    <property type="entry name" value="Colicin E immunity proteins"/>
    <property type="match status" value="1"/>
</dbReference>
<evidence type="ECO:0000313" key="2">
    <source>
        <dbReference type="Proteomes" id="UP000503447"/>
    </source>
</evidence>
<dbReference type="AlphaFoldDB" id="A0A6M5YM70"/>
<dbReference type="EMBL" id="CP053452">
    <property type="protein sequence ID" value="QJW94341.1"/>
    <property type="molecule type" value="Genomic_DNA"/>
</dbReference>
<protein>
    <submittedName>
        <fullName evidence="1">Uncharacterized protein</fullName>
    </submittedName>
</protein>
<accession>A0A6M5YM70</accession>
<proteinExistence type="predicted"/>